<keyword evidence="2" id="KW-1185">Reference proteome</keyword>
<sequence>MTPFFSLLLGVLITLVLIAMKSRFIGFRTQRPADLAGRGPRFDLRTHLSGPILCEGVIYGPTGRVASRFVAEMEGVWDGNVGILKERFHYDSGRKQDREWRLYLSNDGSIKAEAADVVGPGAGRAEGAGVQLRYRIKLDEEAGGHVLNVTDWMYLMENGTIMNRSQFTKFGITVAELVATMRRIPA</sequence>
<accession>A0A6M1TI22</accession>
<proteinExistence type="predicted"/>
<dbReference type="InterPro" id="IPR024409">
    <property type="entry name" value="DUF3833"/>
</dbReference>
<protein>
    <submittedName>
        <fullName evidence="1">DUF3833 domain-containing protein</fullName>
    </submittedName>
</protein>
<organism evidence="1 2">
    <name type="scientific">Paragemmobacter kunshanensis</name>
    <dbReference type="NCBI Taxonomy" id="2583234"/>
    <lineage>
        <taxon>Bacteria</taxon>
        <taxon>Pseudomonadati</taxon>
        <taxon>Pseudomonadota</taxon>
        <taxon>Alphaproteobacteria</taxon>
        <taxon>Rhodobacterales</taxon>
        <taxon>Paracoccaceae</taxon>
        <taxon>Paragemmobacter</taxon>
    </lineage>
</organism>
<evidence type="ECO:0000313" key="2">
    <source>
        <dbReference type="Proteomes" id="UP000474758"/>
    </source>
</evidence>
<dbReference type="EMBL" id="JAALFE010000001">
    <property type="protein sequence ID" value="NGQ89519.1"/>
    <property type="molecule type" value="Genomic_DNA"/>
</dbReference>
<dbReference type="Pfam" id="PF12915">
    <property type="entry name" value="DUF3833"/>
    <property type="match status" value="1"/>
</dbReference>
<evidence type="ECO:0000313" key="1">
    <source>
        <dbReference type="EMBL" id="NGQ89519.1"/>
    </source>
</evidence>
<dbReference type="Proteomes" id="UP000474758">
    <property type="component" value="Unassembled WGS sequence"/>
</dbReference>
<dbReference type="RefSeq" id="WP_165046611.1">
    <property type="nucleotide sequence ID" value="NZ_JAALFE010000001.1"/>
</dbReference>
<dbReference type="AlphaFoldDB" id="A0A6M1TI22"/>
<comment type="caution">
    <text evidence="1">The sequence shown here is derived from an EMBL/GenBank/DDBJ whole genome shotgun (WGS) entry which is preliminary data.</text>
</comment>
<gene>
    <name evidence="1" type="ORF">G5V65_01320</name>
</gene>
<reference evidence="1 2" key="1">
    <citation type="submission" date="2020-02" db="EMBL/GenBank/DDBJ databases">
        <title>Rhodobacter translucens sp. nov., a novel bacterium isolated from activated sludge.</title>
        <authorList>
            <person name="Liu J."/>
        </authorList>
    </citation>
    <scope>NUCLEOTIDE SEQUENCE [LARGE SCALE GENOMIC DNA]</scope>
    <source>
        <strain evidence="1 2">HX-7-19</strain>
    </source>
</reference>
<name>A0A6M1TI22_9RHOB</name>